<reference evidence="2 3" key="1">
    <citation type="submission" date="2018-03" db="EMBL/GenBank/DDBJ databases">
        <title>Genomic Encyclopedia of Archaeal and Bacterial Type Strains, Phase II (KMG-II): from individual species to whole genera.</title>
        <authorList>
            <person name="Goeker M."/>
        </authorList>
    </citation>
    <scope>NUCLEOTIDE SEQUENCE [LARGE SCALE GENOMIC DNA]</scope>
    <source>
        <strain evidence="2 3">DSM 44720</strain>
    </source>
</reference>
<dbReference type="SUPFAM" id="SSF103481">
    <property type="entry name" value="Multidrug resistance efflux transporter EmrE"/>
    <property type="match status" value="1"/>
</dbReference>
<feature type="transmembrane region" description="Helical" evidence="1">
    <location>
        <begin position="103"/>
        <end position="124"/>
    </location>
</feature>
<feature type="transmembrane region" description="Helical" evidence="1">
    <location>
        <begin position="190"/>
        <end position="208"/>
    </location>
</feature>
<evidence type="ECO:0000256" key="1">
    <source>
        <dbReference type="SAM" id="Phobius"/>
    </source>
</evidence>
<dbReference type="Proteomes" id="UP000239494">
    <property type="component" value="Unassembled WGS sequence"/>
</dbReference>
<evidence type="ECO:0000313" key="3">
    <source>
        <dbReference type="Proteomes" id="UP000239494"/>
    </source>
</evidence>
<dbReference type="RefSeq" id="WP_106196629.1">
    <property type="nucleotide sequence ID" value="NZ_PVTF01000023.1"/>
</dbReference>
<comment type="caution">
    <text evidence="2">The sequence shown here is derived from an EMBL/GenBank/DDBJ whole genome shotgun (WGS) entry which is preliminary data.</text>
</comment>
<feature type="transmembrane region" description="Helical" evidence="1">
    <location>
        <begin position="130"/>
        <end position="148"/>
    </location>
</feature>
<feature type="transmembrane region" description="Helical" evidence="1">
    <location>
        <begin position="160"/>
        <end position="178"/>
    </location>
</feature>
<sequence length="215" mass="23734">MNNYVDAYCERLAPGLWGEPLNALSNLGFLLAAAVLWFRFRPEQRSMRALVVLLALIGVASLAFHTAATELTRVFDVLFIAVFVFFYVVCFGHWFWGLPWHRAWWFAPGLAVLGVLLVPVSLAIPGGSGSYLAAGVALVGLAVALRFFGPTGTRHHWRAFAVAGVVFAVSLTLRTVDLTWCADWPSGTHYLWHLLNAVVLFLVAREALVRVSPPR</sequence>
<gene>
    <name evidence="2" type="ORF">CLV43_12354</name>
</gene>
<keyword evidence="1" id="KW-0472">Membrane</keyword>
<accession>A0A2T0SC18</accession>
<feature type="transmembrane region" description="Helical" evidence="1">
    <location>
        <begin position="50"/>
        <end position="68"/>
    </location>
</feature>
<dbReference type="OrthoDB" id="277121at2"/>
<organism evidence="2 3">
    <name type="scientific">Umezawaea tangerina</name>
    <dbReference type="NCBI Taxonomy" id="84725"/>
    <lineage>
        <taxon>Bacteria</taxon>
        <taxon>Bacillati</taxon>
        <taxon>Actinomycetota</taxon>
        <taxon>Actinomycetes</taxon>
        <taxon>Pseudonocardiales</taxon>
        <taxon>Pseudonocardiaceae</taxon>
        <taxon>Umezawaea</taxon>
    </lineage>
</organism>
<proteinExistence type="predicted"/>
<keyword evidence="1" id="KW-0812">Transmembrane</keyword>
<keyword evidence="1" id="KW-1133">Transmembrane helix</keyword>
<evidence type="ECO:0000313" key="2">
    <source>
        <dbReference type="EMBL" id="PRY30952.1"/>
    </source>
</evidence>
<dbReference type="EMBL" id="PVTF01000023">
    <property type="protein sequence ID" value="PRY30952.1"/>
    <property type="molecule type" value="Genomic_DNA"/>
</dbReference>
<protein>
    <submittedName>
        <fullName evidence="2">Ceramidase</fullName>
    </submittedName>
</protein>
<dbReference type="InterPro" id="IPR037185">
    <property type="entry name" value="EmrE-like"/>
</dbReference>
<dbReference type="AlphaFoldDB" id="A0A2T0SC18"/>
<name>A0A2T0SC18_9PSEU</name>
<keyword evidence="3" id="KW-1185">Reference proteome</keyword>
<feature type="transmembrane region" description="Helical" evidence="1">
    <location>
        <begin position="74"/>
        <end position="96"/>
    </location>
</feature>
<feature type="transmembrane region" description="Helical" evidence="1">
    <location>
        <begin position="20"/>
        <end position="38"/>
    </location>
</feature>